<evidence type="ECO:0000256" key="1">
    <source>
        <dbReference type="ARBA" id="ARBA00009054"/>
    </source>
</evidence>
<dbReference type="GO" id="GO:0000774">
    <property type="term" value="F:adenyl-nucleotide exchange factor activity"/>
    <property type="evidence" value="ECO:0007669"/>
    <property type="project" value="InterPro"/>
</dbReference>
<dbReference type="InterPro" id="IPR009012">
    <property type="entry name" value="GrpE_head"/>
</dbReference>
<proteinExistence type="inferred from homology"/>
<protein>
    <submittedName>
        <fullName evidence="5">Nucleotide exchange factor GrpE</fullName>
    </submittedName>
</protein>
<dbReference type="SUPFAM" id="SSF51064">
    <property type="entry name" value="Head domain of nucleotide exchange factor GrpE"/>
    <property type="match status" value="1"/>
</dbReference>
<dbReference type="EMBL" id="CP034852">
    <property type="protein sequence ID" value="QCI26696.1"/>
    <property type="molecule type" value="Genomic_DNA"/>
</dbReference>
<evidence type="ECO:0000313" key="6">
    <source>
        <dbReference type="Proteomes" id="UP000298782"/>
    </source>
</evidence>
<dbReference type="AlphaFoldDB" id="A0A4D6Y9L5"/>
<dbReference type="Gene3D" id="3.90.20.20">
    <property type="match status" value="1"/>
</dbReference>
<dbReference type="InterPro" id="IPR013805">
    <property type="entry name" value="GrpE_CC"/>
</dbReference>
<keyword evidence="4" id="KW-0175">Coiled coil</keyword>
<dbReference type="InterPro" id="IPR000740">
    <property type="entry name" value="GrpE"/>
</dbReference>
<keyword evidence="6" id="KW-1185">Reference proteome</keyword>
<keyword evidence="2" id="KW-0346">Stress response</keyword>
<feature type="coiled-coil region" evidence="4">
    <location>
        <begin position="29"/>
        <end position="63"/>
    </location>
</feature>
<dbReference type="SUPFAM" id="SSF58014">
    <property type="entry name" value="Coiled-coil domain of nucleotide exchange factor GrpE"/>
    <property type="match status" value="1"/>
</dbReference>
<dbReference type="Pfam" id="PF01025">
    <property type="entry name" value="GrpE"/>
    <property type="match status" value="1"/>
</dbReference>
<evidence type="ECO:0000313" key="5">
    <source>
        <dbReference type="EMBL" id="QCI26696.1"/>
    </source>
</evidence>
<gene>
    <name evidence="5" type="primary">grpE</name>
    <name evidence="5" type="ORF">D9V80_00750</name>
</gene>
<evidence type="ECO:0000256" key="4">
    <source>
        <dbReference type="SAM" id="Coils"/>
    </source>
</evidence>
<keyword evidence="3" id="KW-0143">Chaperone</keyword>
<comment type="similarity">
    <text evidence="1">Belongs to the GrpE family.</text>
</comment>
<dbReference type="RefSeq" id="WP_158353274.1">
    <property type="nucleotide sequence ID" value="NZ_CP034852.1"/>
</dbReference>
<dbReference type="GO" id="GO:0051087">
    <property type="term" value="F:protein-folding chaperone binding"/>
    <property type="evidence" value="ECO:0007669"/>
    <property type="project" value="InterPro"/>
</dbReference>
<organism evidence="5 6">
    <name type="scientific">Buchnera aphidicola</name>
    <name type="common">Thelaxes californica</name>
    <dbReference type="NCBI Taxonomy" id="1315998"/>
    <lineage>
        <taxon>Bacteria</taxon>
        <taxon>Pseudomonadati</taxon>
        <taxon>Pseudomonadota</taxon>
        <taxon>Gammaproteobacteria</taxon>
        <taxon>Enterobacterales</taxon>
        <taxon>Erwiniaceae</taxon>
        <taxon>Buchnera</taxon>
    </lineage>
</organism>
<dbReference type="GO" id="GO:0042803">
    <property type="term" value="F:protein homodimerization activity"/>
    <property type="evidence" value="ECO:0007669"/>
    <property type="project" value="InterPro"/>
</dbReference>
<reference evidence="5 6" key="1">
    <citation type="submission" date="2018-12" db="EMBL/GenBank/DDBJ databases">
        <authorList>
            <person name="Chong R.A."/>
        </authorList>
    </citation>
    <scope>NUCLEOTIDE SEQUENCE [LARGE SCALE GENOMIC DNA]</scope>
    <source>
        <strain evidence="5 6">Tca</strain>
    </source>
</reference>
<sequence>MENKQDCVTTNNSKVNKKNEETLIKKKHLEPLEKTILELNEEIKILQKKKKNIKLRAQAEIENIIKKNEIKKKYIKDEQFILFMKKIIPIANQLKNLYKNKKNIEKYNQNTILGIKLIFKTMLNTFFQFKIKQEGKVNELFNKKIHKINQKKNFIDSGQPQYINKIIQNGYSFGDVILSPAIVEVYEK</sequence>
<name>A0A4D6Y9L5_9GAMM</name>
<dbReference type="Proteomes" id="UP000298782">
    <property type="component" value="Chromosome"/>
</dbReference>
<accession>A0A4D6Y9L5</accession>
<dbReference type="PRINTS" id="PR00773">
    <property type="entry name" value="GRPEPROTEIN"/>
</dbReference>
<evidence type="ECO:0000256" key="3">
    <source>
        <dbReference type="ARBA" id="ARBA00023186"/>
    </source>
</evidence>
<dbReference type="GO" id="GO:0006457">
    <property type="term" value="P:protein folding"/>
    <property type="evidence" value="ECO:0007669"/>
    <property type="project" value="InterPro"/>
</dbReference>
<reference evidence="5 6" key="2">
    <citation type="submission" date="2019-05" db="EMBL/GenBank/DDBJ databases">
        <title>Genome evolution of the obligate endosymbiont Buchnera aphidicola.</title>
        <authorList>
            <person name="Moran N.A."/>
        </authorList>
    </citation>
    <scope>NUCLEOTIDE SEQUENCE [LARGE SCALE GENOMIC DNA]</scope>
    <source>
        <strain evidence="5 6">Tca</strain>
    </source>
</reference>
<evidence type="ECO:0000256" key="2">
    <source>
        <dbReference type="ARBA" id="ARBA00023016"/>
    </source>
</evidence>